<gene>
    <name evidence="1" type="ORF">GCM10008106_33230</name>
</gene>
<proteinExistence type="predicted"/>
<dbReference type="SUPFAM" id="SSF53756">
    <property type="entry name" value="UDP-Glycosyltransferase/glycogen phosphorylase"/>
    <property type="match status" value="1"/>
</dbReference>
<evidence type="ECO:0000313" key="2">
    <source>
        <dbReference type="Proteomes" id="UP000642809"/>
    </source>
</evidence>
<organism evidence="1 2">
    <name type="scientific">Mongoliitalea lutea</name>
    <dbReference type="NCBI Taxonomy" id="849756"/>
    <lineage>
        <taxon>Bacteria</taxon>
        <taxon>Pseudomonadati</taxon>
        <taxon>Bacteroidota</taxon>
        <taxon>Cytophagia</taxon>
        <taxon>Cytophagales</taxon>
        <taxon>Cyclobacteriaceae</taxon>
        <taxon>Mongoliitalea</taxon>
    </lineage>
</organism>
<name>A0A8J3CYR2_9BACT</name>
<evidence type="ECO:0000313" key="1">
    <source>
        <dbReference type="EMBL" id="GHB49778.1"/>
    </source>
</evidence>
<dbReference type="Proteomes" id="UP000642809">
    <property type="component" value="Unassembled WGS sequence"/>
</dbReference>
<sequence length="391" mass="45091">MKNPSLICLSMTPWKGDYLKSTVELMKELTSEADIIFVDYQFTWKDIFVGILKPQSQIPWKQILGLKKRITIESNVTIYTPPPIFPSFWIKNEKLFDFINQINQKIVLKSIYSFVKKKDITITSILTAFNPFLGLGVSEIFPNTPHYYYCYDEINEAHWLKTHGGRLEKLLMPQVNGCIFTSEKLKEIKGHYSKNSFIVKNGVNTTIFKPYAKHAPSNNSIIKIGYLGSIDDRLDTELIIKSAEICPNVQFHFVGRVVHENTKNNLNHSSIFFEKAVPIEDVPKKMREFDIGIIPYLKNKFTQAIYPLKINEYLAIGLPVIMTSFAKLDEFSSMVIIADSADSFKKSVDNIILTDNKNLIRERTTFAENNSWKNRSKLLYQILFSNLNDDK</sequence>
<dbReference type="AlphaFoldDB" id="A0A8J3CYR2"/>
<reference evidence="1" key="2">
    <citation type="submission" date="2020-09" db="EMBL/GenBank/DDBJ databases">
        <authorList>
            <person name="Sun Q."/>
            <person name="Kim S."/>
        </authorList>
    </citation>
    <scope>NUCLEOTIDE SEQUENCE</scope>
    <source>
        <strain evidence="1">KCTC 23224</strain>
    </source>
</reference>
<dbReference type="Gene3D" id="3.40.50.2000">
    <property type="entry name" value="Glycogen Phosphorylase B"/>
    <property type="match status" value="2"/>
</dbReference>
<dbReference type="EMBL" id="BMYF01000024">
    <property type="protein sequence ID" value="GHB49778.1"/>
    <property type="molecule type" value="Genomic_DNA"/>
</dbReference>
<comment type="caution">
    <text evidence="1">The sequence shown here is derived from an EMBL/GenBank/DDBJ whole genome shotgun (WGS) entry which is preliminary data.</text>
</comment>
<reference evidence="1" key="1">
    <citation type="journal article" date="2014" name="Int. J. Syst. Evol. Microbiol.">
        <title>Complete genome sequence of Corynebacterium casei LMG S-19264T (=DSM 44701T), isolated from a smear-ripened cheese.</title>
        <authorList>
            <consortium name="US DOE Joint Genome Institute (JGI-PGF)"/>
            <person name="Walter F."/>
            <person name="Albersmeier A."/>
            <person name="Kalinowski J."/>
            <person name="Ruckert C."/>
        </authorList>
    </citation>
    <scope>NUCLEOTIDE SEQUENCE</scope>
    <source>
        <strain evidence="1">KCTC 23224</strain>
    </source>
</reference>
<keyword evidence="2" id="KW-1185">Reference proteome</keyword>
<dbReference type="Pfam" id="PF13692">
    <property type="entry name" value="Glyco_trans_1_4"/>
    <property type="match status" value="1"/>
</dbReference>
<protein>
    <submittedName>
        <fullName evidence="1">Uncharacterized protein</fullName>
    </submittedName>
</protein>
<accession>A0A8J3CYR2</accession>